<dbReference type="Pfam" id="PF00392">
    <property type="entry name" value="GntR"/>
    <property type="match status" value="1"/>
</dbReference>
<keyword evidence="5" id="KW-0805">Transcription regulation</keyword>
<reference evidence="9 10" key="1">
    <citation type="submission" date="2019-01" db="EMBL/GenBank/DDBJ databases">
        <title>Vibrio BEI176 sp. nov, a marine bacterium isolated from China: eastern marignal seas.</title>
        <authorList>
            <person name="Li B."/>
        </authorList>
    </citation>
    <scope>NUCLEOTIDE SEQUENCE [LARGE SCALE GENOMIC DNA]</scope>
    <source>
        <strain evidence="9 10">BEI176</strain>
    </source>
</reference>
<evidence type="ECO:0000256" key="1">
    <source>
        <dbReference type="ARBA" id="ARBA00005384"/>
    </source>
</evidence>
<dbReference type="Gene3D" id="1.10.10.10">
    <property type="entry name" value="Winged helix-like DNA-binding domain superfamily/Winged helix DNA-binding domain"/>
    <property type="match status" value="1"/>
</dbReference>
<feature type="domain" description="HTH gntR-type" evidence="8">
    <location>
        <begin position="1"/>
        <end position="69"/>
    </location>
</feature>
<evidence type="ECO:0000256" key="6">
    <source>
        <dbReference type="ARBA" id="ARBA00023125"/>
    </source>
</evidence>
<dbReference type="GO" id="GO:0030170">
    <property type="term" value="F:pyridoxal phosphate binding"/>
    <property type="evidence" value="ECO:0007669"/>
    <property type="project" value="InterPro"/>
</dbReference>
<dbReference type="PROSITE" id="PS50949">
    <property type="entry name" value="HTH_GNTR"/>
    <property type="match status" value="1"/>
</dbReference>
<keyword evidence="3 9" id="KW-0808">Transferase</keyword>
<dbReference type="InterPro" id="IPR015424">
    <property type="entry name" value="PyrdxlP-dep_Trfase"/>
</dbReference>
<dbReference type="RefSeq" id="WP_134833712.1">
    <property type="nucleotide sequence ID" value="NZ_SATR01000001.1"/>
</dbReference>
<dbReference type="Gene3D" id="3.40.640.10">
    <property type="entry name" value="Type I PLP-dependent aspartate aminotransferase-like (Major domain)"/>
    <property type="match status" value="1"/>
</dbReference>
<protein>
    <submittedName>
        <fullName evidence="9">PLP-dependent aminotransferase family protein</fullName>
    </submittedName>
</protein>
<dbReference type="InterPro" id="IPR051446">
    <property type="entry name" value="HTH_trans_reg/aminotransferase"/>
</dbReference>
<keyword evidence="4" id="KW-0663">Pyridoxal phosphate</keyword>
<dbReference type="GO" id="GO:0003700">
    <property type="term" value="F:DNA-binding transcription factor activity"/>
    <property type="evidence" value="ECO:0007669"/>
    <property type="project" value="InterPro"/>
</dbReference>
<dbReference type="AlphaFoldDB" id="A0A4Y8WMF4"/>
<dbReference type="GO" id="GO:0003677">
    <property type="term" value="F:DNA binding"/>
    <property type="evidence" value="ECO:0007669"/>
    <property type="project" value="UniProtKB-KW"/>
</dbReference>
<dbReference type="InterPro" id="IPR015422">
    <property type="entry name" value="PyrdxlP-dep_Trfase_small"/>
</dbReference>
<dbReference type="InterPro" id="IPR036390">
    <property type="entry name" value="WH_DNA-bd_sf"/>
</dbReference>
<dbReference type="InterPro" id="IPR015421">
    <property type="entry name" value="PyrdxlP-dep_Trfase_major"/>
</dbReference>
<keyword evidence="10" id="KW-1185">Reference proteome</keyword>
<evidence type="ECO:0000256" key="3">
    <source>
        <dbReference type="ARBA" id="ARBA00022679"/>
    </source>
</evidence>
<sequence>MNRYQQLAQQLKEQIKSQTWRAGEKIPSIRAASQSFSVSPATVLQAYQLLESEGWLNARPQSGYFVTAILERGNEAESEDPPALPKFNDTLFDFLQSNSRASVALGSAFPDPSLFPIATLNRHLASAGRKMSAQSVVSNMPPGNEDLRRLIAQRYLKQGVDVSHQDIVITSGALEALNLSLQVVTKPGDYVAIETPTFYGALQAVERLGLKPIEIPVDPKQGLNIQVLEEAFQKHDIKAFWLMANFHNPTGSTLSDEKKQAVVQLASQYKVKLIEDDVYSELHFGNDKPKPLKAWDHKEDVLLCGSLSKALCPGYRIGWVVNRLFNEPIQKQQLISTLSGSAPIQQGVAHFLTHESFDNHLRKLRKELEVRQEYVVSLLKRLLAERVAIHVPSGGYFIWIELPKHIDTQSLFNVTLEQGVTFGFGGLFGDNKLHGNFIRLNTSFKPSSELDRALKLIASKIME</sequence>
<comment type="caution">
    <text evidence="9">The sequence shown here is derived from an EMBL/GenBank/DDBJ whole genome shotgun (WGS) entry which is preliminary data.</text>
</comment>
<dbReference type="CDD" id="cd07377">
    <property type="entry name" value="WHTH_GntR"/>
    <property type="match status" value="1"/>
</dbReference>
<dbReference type="EMBL" id="SATR01000001">
    <property type="protein sequence ID" value="TFH93458.1"/>
    <property type="molecule type" value="Genomic_DNA"/>
</dbReference>
<name>A0A4Y8WMF4_9VIBR</name>
<dbReference type="InterPro" id="IPR000524">
    <property type="entry name" value="Tscrpt_reg_HTH_GntR"/>
</dbReference>
<dbReference type="FunFam" id="3.40.640.10:FF:000023">
    <property type="entry name" value="Transcriptional regulator, GntR family"/>
    <property type="match status" value="1"/>
</dbReference>
<evidence type="ECO:0000256" key="5">
    <source>
        <dbReference type="ARBA" id="ARBA00023015"/>
    </source>
</evidence>
<keyword evidence="6" id="KW-0238">DNA-binding</keyword>
<evidence type="ECO:0000313" key="9">
    <source>
        <dbReference type="EMBL" id="TFH93458.1"/>
    </source>
</evidence>
<gene>
    <name evidence="9" type="ORF">ELS82_00430</name>
</gene>
<comment type="similarity">
    <text evidence="1">In the C-terminal section; belongs to the class-I pyridoxal-phosphate-dependent aminotransferase family.</text>
</comment>
<accession>A0A4Y8WMF4</accession>
<dbReference type="OrthoDB" id="9804020at2"/>
<dbReference type="Proteomes" id="UP000297753">
    <property type="component" value="Unassembled WGS sequence"/>
</dbReference>
<dbReference type="Gene3D" id="3.90.1150.10">
    <property type="entry name" value="Aspartate Aminotransferase, domain 1"/>
    <property type="match status" value="1"/>
</dbReference>
<organism evidence="9 10">
    <name type="scientific">Vibrio ouci</name>
    <dbReference type="NCBI Taxonomy" id="2499078"/>
    <lineage>
        <taxon>Bacteria</taxon>
        <taxon>Pseudomonadati</taxon>
        <taxon>Pseudomonadota</taxon>
        <taxon>Gammaproteobacteria</taxon>
        <taxon>Vibrionales</taxon>
        <taxon>Vibrionaceae</taxon>
        <taxon>Vibrio</taxon>
    </lineage>
</organism>
<dbReference type="SMART" id="SM00345">
    <property type="entry name" value="HTH_GNTR"/>
    <property type="match status" value="1"/>
</dbReference>
<proteinExistence type="inferred from homology"/>
<dbReference type="GO" id="GO:0008483">
    <property type="term" value="F:transaminase activity"/>
    <property type="evidence" value="ECO:0007669"/>
    <property type="project" value="UniProtKB-KW"/>
</dbReference>
<dbReference type="CDD" id="cd00609">
    <property type="entry name" value="AAT_like"/>
    <property type="match status" value="1"/>
</dbReference>
<dbReference type="SUPFAM" id="SSF46785">
    <property type="entry name" value="Winged helix' DNA-binding domain"/>
    <property type="match status" value="1"/>
</dbReference>
<keyword evidence="2 9" id="KW-0032">Aminotransferase</keyword>
<dbReference type="InterPro" id="IPR004839">
    <property type="entry name" value="Aminotransferase_I/II_large"/>
</dbReference>
<dbReference type="InterPro" id="IPR036388">
    <property type="entry name" value="WH-like_DNA-bd_sf"/>
</dbReference>
<evidence type="ECO:0000256" key="4">
    <source>
        <dbReference type="ARBA" id="ARBA00022898"/>
    </source>
</evidence>
<keyword evidence="7" id="KW-0804">Transcription</keyword>
<dbReference type="PANTHER" id="PTHR46577">
    <property type="entry name" value="HTH-TYPE TRANSCRIPTIONAL REGULATORY PROTEIN GABR"/>
    <property type="match status" value="1"/>
</dbReference>
<evidence type="ECO:0000256" key="7">
    <source>
        <dbReference type="ARBA" id="ARBA00023163"/>
    </source>
</evidence>
<evidence type="ECO:0000313" key="10">
    <source>
        <dbReference type="Proteomes" id="UP000297753"/>
    </source>
</evidence>
<evidence type="ECO:0000256" key="2">
    <source>
        <dbReference type="ARBA" id="ARBA00022576"/>
    </source>
</evidence>
<dbReference type="PANTHER" id="PTHR46577:SF2">
    <property type="entry name" value="TRANSCRIPTIONAL REGULATORY PROTEIN"/>
    <property type="match status" value="1"/>
</dbReference>
<evidence type="ECO:0000259" key="8">
    <source>
        <dbReference type="PROSITE" id="PS50949"/>
    </source>
</evidence>
<dbReference type="Pfam" id="PF00155">
    <property type="entry name" value="Aminotran_1_2"/>
    <property type="match status" value="1"/>
</dbReference>
<dbReference type="SUPFAM" id="SSF53383">
    <property type="entry name" value="PLP-dependent transferases"/>
    <property type="match status" value="1"/>
</dbReference>